<protein>
    <submittedName>
        <fullName evidence="2">Uncharacterized protein</fullName>
    </submittedName>
</protein>
<accession>A0AAV0EVS7</accession>
<dbReference type="AlphaFoldDB" id="A0AAV0EVS7"/>
<sequence>MGEVCGVPIQPKDSTERPRSKLLPPYQSKHAWPWQIKIPTKLQARERIKTFFLYGSRIDQRRMNMDQLWSVDVLSEKISFLLSSAVCCLVCLSSSSCLFTLSIHPDLVVHSIAALTVILSHSVSVTEECSSETSFCDGTIFT</sequence>
<proteinExistence type="predicted"/>
<keyword evidence="3" id="KW-1185">Reference proteome</keyword>
<feature type="region of interest" description="Disordered" evidence="1">
    <location>
        <begin position="1"/>
        <end position="23"/>
    </location>
</feature>
<evidence type="ECO:0000313" key="3">
    <source>
        <dbReference type="Proteomes" id="UP001152523"/>
    </source>
</evidence>
<organism evidence="2 3">
    <name type="scientific">Cuscuta epithymum</name>
    <dbReference type="NCBI Taxonomy" id="186058"/>
    <lineage>
        <taxon>Eukaryota</taxon>
        <taxon>Viridiplantae</taxon>
        <taxon>Streptophyta</taxon>
        <taxon>Embryophyta</taxon>
        <taxon>Tracheophyta</taxon>
        <taxon>Spermatophyta</taxon>
        <taxon>Magnoliopsida</taxon>
        <taxon>eudicotyledons</taxon>
        <taxon>Gunneridae</taxon>
        <taxon>Pentapetalae</taxon>
        <taxon>asterids</taxon>
        <taxon>lamiids</taxon>
        <taxon>Solanales</taxon>
        <taxon>Convolvulaceae</taxon>
        <taxon>Cuscuteae</taxon>
        <taxon>Cuscuta</taxon>
        <taxon>Cuscuta subgen. Cuscuta</taxon>
    </lineage>
</organism>
<dbReference type="EMBL" id="CAMAPF010000947">
    <property type="protein sequence ID" value="CAH9127310.1"/>
    <property type="molecule type" value="Genomic_DNA"/>
</dbReference>
<comment type="caution">
    <text evidence="2">The sequence shown here is derived from an EMBL/GenBank/DDBJ whole genome shotgun (WGS) entry which is preliminary data.</text>
</comment>
<reference evidence="2" key="1">
    <citation type="submission" date="2022-07" db="EMBL/GenBank/DDBJ databases">
        <authorList>
            <person name="Macas J."/>
            <person name="Novak P."/>
            <person name="Neumann P."/>
        </authorList>
    </citation>
    <scope>NUCLEOTIDE SEQUENCE</scope>
</reference>
<evidence type="ECO:0000256" key="1">
    <source>
        <dbReference type="SAM" id="MobiDB-lite"/>
    </source>
</evidence>
<name>A0AAV0EVS7_9ASTE</name>
<gene>
    <name evidence="2" type="ORF">CEPIT_LOCUS28219</name>
</gene>
<evidence type="ECO:0000313" key="2">
    <source>
        <dbReference type="EMBL" id="CAH9127310.1"/>
    </source>
</evidence>
<dbReference type="Proteomes" id="UP001152523">
    <property type="component" value="Unassembled WGS sequence"/>
</dbReference>